<reference evidence="1 2" key="1">
    <citation type="submission" date="2022-05" db="EMBL/GenBank/DDBJ databases">
        <authorList>
            <consortium name="Genoscope - CEA"/>
            <person name="William W."/>
        </authorList>
    </citation>
    <scope>NUCLEOTIDE SEQUENCE [LARGE SCALE GENOMIC DNA]</scope>
</reference>
<accession>A0ABN8NT10</accession>
<dbReference type="Proteomes" id="UP001159405">
    <property type="component" value="Unassembled WGS sequence"/>
</dbReference>
<name>A0ABN8NT10_9CNID</name>
<gene>
    <name evidence="1" type="ORF">PLOB_00027959</name>
</gene>
<protein>
    <recommendedName>
        <fullName evidence="3">Tick transposon</fullName>
    </recommendedName>
</protein>
<organism evidence="1 2">
    <name type="scientific">Porites lobata</name>
    <dbReference type="NCBI Taxonomy" id="104759"/>
    <lineage>
        <taxon>Eukaryota</taxon>
        <taxon>Metazoa</taxon>
        <taxon>Cnidaria</taxon>
        <taxon>Anthozoa</taxon>
        <taxon>Hexacorallia</taxon>
        <taxon>Scleractinia</taxon>
        <taxon>Fungiina</taxon>
        <taxon>Poritidae</taxon>
        <taxon>Porites</taxon>
    </lineage>
</organism>
<keyword evidence="2" id="KW-1185">Reference proteome</keyword>
<evidence type="ECO:0008006" key="3">
    <source>
        <dbReference type="Google" id="ProtNLM"/>
    </source>
</evidence>
<evidence type="ECO:0000313" key="2">
    <source>
        <dbReference type="Proteomes" id="UP001159405"/>
    </source>
</evidence>
<evidence type="ECO:0000313" key="1">
    <source>
        <dbReference type="EMBL" id="CAH3119961.1"/>
    </source>
</evidence>
<comment type="caution">
    <text evidence="1">The sequence shown here is derived from an EMBL/GenBank/DDBJ whole genome shotgun (WGS) entry which is preliminary data.</text>
</comment>
<dbReference type="PANTHER" id="PTHR33198:SF19">
    <property type="entry name" value="CCHC-TYPE DOMAIN-CONTAINING PROTEIN"/>
    <property type="match status" value="1"/>
</dbReference>
<sequence length="226" mass="25788">FGKLDEYNETEDWRHYIEGVNHFFEANEITDPDKRRSIFLVCVGAKTYKLVRSLVAPEDPKDKSYEDLANLLQDHFTPKPSTVVQQFKFNTRFQQPSETITMFLAELRHLSDHCEFAITLDEMLRDRLVCGVRDIRIQRRLLAEPKLTLKRVLDLPLAIEAADKDASEIRKADGQGGDASVNKVDVKVIKGSEVKCSRCGGNHYPKSCHFKDAKCYCCGKVGHLAR</sequence>
<dbReference type="EMBL" id="CALNXK010000034">
    <property type="protein sequence ID" value="CAH3119961.1"/>
    <property type="molecule type" value="Genomic_DNA"/>
</dbReference>
<feature type="non-terminal residue" evidence="1">
    <location>
        <position position="1"/>
    </location>
</feature>
<proteinExistence type="predicted"/>
<dbReference type="PANTHER" id="PTHR33198">
    <property type="entry name" value="ANK_REP_REGION DOMAIN-CONTAINING PROTEIN-RELATED"/>
    <property type="match status" value="1"/>
</dbReference>